<evidence type="ECO:0000256" key="1">
    <source>
        <dbReference type="SAM" id="SignalP"/>
    </source>
</evidence>
<proteinExistence type="predicted"/>
<comment type="caution">
    <text evidence="2">The sequence shown here is derived from an EMBL/GenBank/DDBJ whole genome shotgun (WGS) entry which is preliminary data.</text>
</comment>
<accession>A0ABR1CHF5</accession>
<protein>
    <recommendedName>
        <fullName evidence="4">Secreted protein</fullName>
    </recommendedName>
</protein>
<name>A0ABR1CHF5_NECAM</name>
<keyword evidence="3" id="KW-1185">Reference proteome</keyword>
<evidence type="ECO:0008006" key="4">
    <source>
        <dbReference type="Google" id="ProtNLM"/>
    </source>
</evidence>
<gene>
    <name evidence="2" type="primary">Necator_chrII.g7931</name>
    <name evidence="2" type="ORF">RB195_020137</name>
</gene>
<evidence type="ECO:0000313" key="3">
    <source>
        <dbReference type="Proteomes" id="UP001303046"/>
    </source>
</evidence>
<dbReference type="EMBL" id="JAVFWL010000002">
    <property type="protein sequence ID" value="KAK6737848.1"/>
    <property type="molecule type" value="Genomic_DNA"/>
</dbReference>
<evidence type="ECO:0000313" key="2">
    <source>
        <dbReference type="EMBL" id="KAK6737848.1"/>
    </source>
</evidence>
<organism evidence="2 3">
    <name type="scientific">Necator americanus</name>
    <name type="common">Human hookworm</name>
    <dbReference type="NCBI Taxonomy" id="51031"/>
    <lineage>
        <taxon>Eukaryota</taxon>
        <taxon>Metazoa</taxon>
        <taxon>Ecdysozoa</taxon>
        <taxon>Nematoda</taxon>
        <taxon>Chromadorea</taxon>
        <taxon>Rhabditida</taxon>
        <taxon>Rhabditina</taxon>
        <taxon>Rhabditomorpha</taxon>
        <taxon>Strongyloidea</taxon>
        <taxon>Ancylostomatidae</taxon>
        <taxon>Bunostominae</taxon>
        <taxon>Necator</taxon>
    </lineage>
</organism>
<dbReference type="Proteomes" id="UP001303046">
    <property type="component" value="Unassembled WGS sequence"/>
</dbReference>
<feature type="chain" id="PRO_5046301657" description="Secreted protein" evidence="1">
    <location>
        <begin position="31"/>
        <end position="85"/>
    </location>
</feature>
<feature type="signal peptide" evidence="1">
    <location>
        <begin position="1"/>
        <end position="30"/>
    </location>
</feature>
<keyword evidence="1" id="KW-0732">Signal</keyword>
<reference evidence="2 3" key="1">
    <citation type="submission" date="2023-08" db="EMBL/GenBank/DDBJ databases">
        <title>A Necator americanus chromosomal reference genome.</title>
        <authorList>
            <person name="Ilik V."/>
            <person name="Petrzelkova K.J."/>
            <person name="Pardy F."/>
            <person name="Fuh T."/>
            <person name="Niatou-Singa F.S."/>
            <person name="Gouil Q."/>
            <person name="Baker L."/>
            <person name="Ritchie M.E."/>
            <person name="Jex A.R."/>
            <person name="Gazzola D."/>
            <person name="Li H."/>
            <person name="Toshio Fujiwara R."/>
            <person name="Zhan B."/>
            <person name="Aroian R.V."/>
            <person name="Pafco B."/>
            <person name="Schwarz E.M."/>
        </authorList>
    </citation>
    <scope>NUCLEOTIDE SEQUENCE [LARGE SCALE GENOMIC DNA]</scope>
    <source>
        <strain evidence="2 3">Aroian</strain>
        <tissue evidence="2">Whole animal</tissue>
    </source>
</reference>
<sequence length="85" mass="9957">MFYPAWWLVDERAFCFVCWAVLSLMEGVDAQGKPIEVQVLDGQNVLVLRLTMYTSEKLFTLYNFLEDVVTFNCVTYEDESLLFQN</sequence>